<evidence type="ECO:0000256" key="1">
    <source>
        <dbReference type="SAM" id="MobiDB-lite"/>
    </source>
</evidence>
<sequence>MNTAAFTLNLSTSNSVSTERRASYKLSTGEKNGQFEKSIREAMIGEDGAMEINRSYFEVHFGVHHQAEMKTPTSCMKIESAPAEVDPPPLFIAEPVVSHIPSGTWIPWGAVLEERVTPCRGTTVTGGKDDGKEPSLQLGNAYCFPKGAVPICVPTKGQSVIHAAGKWDSSFMSMGALGREIRSDHVGGASGGVEFLEAAGTFFVPGPSLDFTRRRNLRPQWDFTHSERTPALPFETFPPQSYVRFLPKTAVVPSPSSTPSVTPSFILVSTSLATFNFAGFSPFSPRYHRAPIYVGSSHGSTTLFLPHLRSSSTIEGHQGLGTSASTSYSVTIMSGVGQTASAFIGANGGVSRSGPRASRKTAAPGPGSTAQPTLTSIHLANIYAAFSCNLGNIQINLAQWTSYTNFNGLFKSLQKHICLGKAKMVEKYVGLDRSVKVVANLISSVSNYLEEYNKENLKRIAIYDVAPFAAQADNLPLPPTTWVTNQQEKYSRPSAPPAGAPPGTSWRPAGYPPEPIHITTFANHYFPENVVNSVKLELANLAFGAKASEYNSQFHRLLYQARLAVPYNGKPPTMGTDLINYYKAGNMKNPTLGAAI</sequence>
<accession>A0A4P9WPP4</accession>
<gene>
    <name evidence="2" type="ORF">BDK51DRAFT_47187</name>
</gene>
<feature type="region of interest" description="Disordered" evidence="1">
    <location>
        <begin position="486"/>
        <end position="506"/>
    </location>
</feature>
<keyword evidence="3" id="KW-1185">Reference proteome</keyword>
<evidence type="ECO:0000313" key="2">
    <source>
        <dbReference type="EMBL" id="RKO93718.1"/>
    </source>
</evidence>
<name>A0A4P9WPP4_9FUNG</name>
<proteinExistence type="predicted"/>
<organism evidence="2 3">
    <name type="scientific">Blyttiomyces helicus</name>
    <dbReference type="NCBI Taxonomy" id="388810"/>
    <lineage>
        <taxon>Eukaryota</taxon>
        <taxon>Fungi</taxon>
        <taxon>Fungi incertae sedis</taxon>
        <taxon>Chytridiomycota</taxon>
        <taxon>Chytridiomycota incertae sedis</taxon>
        <taxon>Chytridiomycetes</taxon>
        <taxon>Chytridiomycetes incertae sedis</taxon>
        <taxon>Blyttiomyces</taxon>
    </lineage>
</organism>
<reference evidence="3" key="1">
    <citation type="journal article" date="2018" name="Nat. Microbiol.">
        <title>Leveraging single-cell genomics to expand the fungal tree of life.</title>
        <authorList>
            <person name="Ahrendt S.R."/>
            <person name="Quandt C.A."/>
            <person name="Ciobanu D."/>
            <person name="Clum A."/>
            <person name="Salamov A."/>
            <person name="Andreopoulos B."/>
            <person name="Cheng J.F."/>
            <person name="Woyke T."/>
            <person name="Pelin A."/>
            <person name="Henrissat B."/>
            <person name="Reynolds N.K."/>
            <person name="Benny G.L."/>
            <person name="Smith M.E."/>
            <person name="James T.Y."/>
            <person name="Grigoriev I.V."/>
        </authorList>
    </citation>
    <scope>NUCLEOTIDE SEQUENCE [LARGE SCALE GENOMIC DNA]</scope>
</reference>
<dbReference type="Proteomes" id="UP000269721">
    <property type="component" value="Unassembled WGS sequence"/>
</dbReference>
<dbReference type="AlphaFoldDB" id="A0A4P9WPP4"/>
<feature type="non-terminal residue" evidence="2">
    <location>
        <position position="596"/>
    </location>
</feature>
<dbReference type="EMBL" id="KZ994138">
    <property type="protein sequence ID" value="RKO93718.1"/>
    <property type="molecule type" value="Genomic_DNA"/>
</dbReference>
<evidence type="ECO:0000313" key="3">
    <source>
        <dbReference type="Proteomes" id="UP000269721"/>
    </source>
</evidence>
<feature type="region of interest" description="Disordered" evidence="1">
    <location>
        <begin position="349"/>
        <end position="370"/>
    </location>
</feature>
<protein>
    <submittedName>
        <fullName evidence="2">Uncharacterized protein</fullName>
    </submittedName>
</protein>